<organism evidence="1 2">
    <name type="scientific">Herpetosiphon gulosus</name>
    <dbReference type="NCBI Taxonomy" id="1973496"/>
    <lineage>
        <taxon>Bacteria</taxon>
        <taxon>Bacillati</taxon>
        <taxon>Chloroflexota</taxon>
        <taxon>Chloroflexia</taxon>
        <taxon>Herpetosiphonales</taxon>
        <taxon>Herpetosiphonaceae</taxon>
        <taxon>Herpetosiphon</taxon>
    </lineage>
</organism>
<proteinExistence type="predicted"/>
<dbReference type="Gene3D" id="2.120.10.30">
    <property type="entry name" value="TolB, C-terminal domain"/>
    <property type="match status" value="1"/>
</dbReference>
<dbReference type="PANTHER" id="PTHR35399:SF2">
    <property type="entry name" value="DUF839 DOMAIN-CONTAINING PROTEIN"/>
    <property type="match status" value="1"/>
</dbReference>
<evidence type="ECO:0000313" key="1">
    <source>
        <dbReference type="EMBL" id="GAA5529591.1"/>
    </source>
</evidence>
<protein>
    <recommendedName>
        <fullName evidence="3">Phosphatase</fullName>
    </recommendedName>
</protein>
<sequence length="587" mass="63642">MTSHDQRAERKSIWHDLLERRINRRTLVASGAAAAAVAALPLDLQTAEAAHYNAPLSAPALTQRQPQGSLPFKPISTSTADDLILPEGFRYDLLAHRGHAMGDGSLFGENADFIAFFPIDMLQKGLDQNRPQFGFTRSDLSSTDGLLLVNHEYVNPMFISGYTGSGAKSGDQINAEKHMVGMSVIRVKRNSDGRWYFDQTDTAHNRRIDATTPITLTGPAATIDGGPMAIGSLGNCSGGVTPWGTALSCEENFQDYPNPAPTGYGWEPEIYGKRHYGWVVEVDPFDKNSTPRKHTAMGRFRHENVAVRVGSDGTVVAYMGDDKADSCVYKFVADRKLTNLADRPGNMQILESGQLYAADFANGKWILLDYNSQSALQSAKDSKGNLLFSSQADVLADTQAAAMALKATPVDRPEDIEIHPLDGSVYVALTNNTGHGNFHGQIVRMAETDNNPAATSFEWSIFAVGGSQSGFSSPDNLVFDGEGNLWMVTDISSSRTNKGIYKFQGNNGLFFFRTSGPDAGIAFQFASGPVECELTGPCWSPDGRTLFLAIQHPGEESKSLTELSSHWPIGGNEVPRSGVVAITGFKR</sequence>
<name>A0ABP9X2G0_9CHLR</name>
<dbReference type="Pfam" id="PF05787">
    <property type="entry name" value="PhoX"/>
    <property type="match status" value="1"/>
</dbReference>
<evidence type="ECO:0000313" key="2">
    <source>
        <dbReference type="Proteomes" id="UP001428290"/>
    </source>
</evidence>
<dbReference type="SUPFAM" id="SSF101898">
    <property type="entry name" value="NHL repeat"/>
    <property type="match status" value="1"/>
</dbReference>
<dbReference type="InterPro" id="IPR011042">
    <property type="entry name" value="6-blade_b-propeller_TolB-like"/>
</dbReference>
<gene>
    <name evidence="1" type="ORF">Hgul01_03403</name>
</gene>
<keyword evidence="2" id="KW-1185">Reference proteome</keyword>
<dbReference type="InterPro" id="IPR008557">
    <property type="entry name" value="PhoX"/>
</dbReference>
<dbReference type="Proteomes" id="UP001428290">
    <property type="component" value="Unassembled WGS sequence"/>
</dbReference>
<dbReference type="EMBL" id="BAABRU010000012">
    <property type="protein sequence ID" value="GAA5529591.1"/>
    <property type="molecule type" value="Genomic_DNA"/>
</dbReference>
<dbReference type="InterPro" id="IPR006311">
    <property type="entry name" value="TAT_signal"/>
</dbReference>
<comment type="caution">
    <text evidence="1">The sequence shown here is derived from an EMBL/GenBank/DDBJ whole genome shotgun (WGS) entry which is preliminary data.</text>
</comment>
<accession>A0ABP9X2G0</accession>
<evidence type="ECO:0008006" key="3">
    <source>
        <dbReference type="Google" id="ProtNLM"/>
    </source>
</evidence>
<reference evidence="1 2" key="1">
    <citation type="submission" date="2024-02" db="EMBL/GenBank/DDBJ databases">
        <title>Herpetosiphon gulosus NBRC 112829.</title>
        <authorList>
            <person name="Ichikawa N."/>
            <person name="Katano-Makiyama Y."/>
            <person name="Hidaka K."/>
        </authorList>
    </citation>
    <scope>NUCLEOTIDE SEQUENCE [LARGE SCALE GENOMIC DNA]</scope>
    <source>
        <strain evidence="1 2">NBRC 112829</strain>
    </source>
</reference>
<dbReference type="PROSITE" id="PS51318">
    <property type="entry name" value="TAT"/>
    <property type="match status" value="1"/>
</dbReference>
<dbReference type="PANTHER" id="PTHR35399">
    <property type="entry name" value="SLR8030 PROTEIN"/>
    <property type="match status" value="1"/>
</dbReference>
<dbReference type="RefSeq" id="WP_345723199.1">
    <property type="nucleotide sequence ID" value="NZ_BAABRU010000012.1"/>
</dbReference>